<protein>
    <submittedName>
        <fullName evidence="2">DUF962 domain-containing protein</fullName>
    </submittedName>
</protein>
<accession>A0A5Q0MDL8</accession>
<sequence>MNTSTPAAPVAPDAPDAPATVDPRRFTSFAEFYPFYLTEHANVTCRRLHFAGSTISLLCLVALVVTLNPWWLLAGLVAGYGFAWVGHFGFEKNRPASFKRPLYSFMGDWAMYRDIWAGRVKI</sequence>
<proteinExistence type="predicted"/>
<reference evidence="2 3" key="1">
    <citation type="submission" date="2019-10" db="EMBL/GenBank/DDBJ databases">
        <title>Complete genome sequence of Variovorax paradoxus 5C-2.</title>
        <authorList>
            <person name="Gogoleva N.E."/>
            <person name="Balkin A.S."/>
        </authorList>
    </citation>
    <scope>NUCLEOTIDE SEQUENCE [LARGE SCALE GENOMIC DNA]</scope>
    <source>
        <strain evidence="2 3">5C-2</strain>
    </source>
</reference>
<dbReference type="InterPro" id="IPR009305">
    <property type="entry name" value="Mpo1-like"/>
</dbReference>
<dbReference type="Proteomes" id="UP000326780">
    <property type="component" value="Chromosome"/>
</dbReference>
<dbReference type="AlphaFoldDB" id="A0A5Q0MDL8"/>
<dbReference type="EMBL" id="CP045644">
    <property type="protein sequence ID" value="QFZ86754.1"/>
    <property type="molecule type" value="Genomic_DNA"/>
</dbReference>
<evidence type="ECO:0000256" key="1">
    <source>
        <dbReference type="SAM" id="Phobius"/>
    </source>
</evidence>
<gene>
    <name evidence="2" type="ORF">GFK26_30245</name>
</gene>
<dbReference type="Pfam" id="PF06127">
    <property type="entry name" value="Mpo1-like"/>
    <property type="match status" value="1"/>
</dbReference>
<keyword evidence="1" id="KW-1133">Transmembrane helix</keyword>
<name>A0A5Q0MDL8_VARPD</name>
<feature type="transmembrane region" description="Helical" evidence="1">
    <location>
        <begin position="71"/>
        <end position="90"/>
    </location>
</feature>
<evidence type="ECO:0000313" key="2">
    <source>
        <dbReference type="EMBL" id="QFZ86754.1"/>
    </source>
</evidence>
<dbReference type="RefSeq" id="WP_153285206.1">
    <property type="nucleotide sequence ID" value="NZ_CP045644.1"/>
</dbReference>
<evidence type="ECO:0000313" key="3">
    <source>
        <dbReference type="Proteomes" id="UP000326780"/>
    </source>
</evidence>
<keyword evidence="1" id="KW-0472">Membrane</keyword>
<organism evidence="2 3">
    <name type="scientific">Variovorax paradoxus</name>
    <dbReference type="NCBI Taxonomy" id="34073"/>
    <lineage>
        <taxon>Bacteria</taxon>
        <taxon>Pseudomonadati</taxon>
        <taxon>Pseudomonadota</taxon>
        <taxon>Betaproteobacteria</taxon>
        <taxon>Burkholderiales</taxon>
        <taxon>Comamonadaceae</taxon>
        <taxon>Variovorax</taxon>
    </lineage>
</organism>
<dbReference type="PANTHER" id="PTHR34205">
    <property type="entry name" value="TRANSMEMBRANE PROTEIN"/>
    <property type="match status" value="1"/>
</dbReference>
<keyword evidence="1" id="KW-0812">Transmembrane</keyword>
<feature type="transmembrane region" description="Helical" evidence="1">
    <location>
        <begin position="48"/>
        <end position="65"/>
    </location>
</feature>
<dbReference type="PANTHER" id="PTHR34205:SF2">
    <property type="entry name" value="DUF962 DOMAIN-CONTAINING PROTEIN"/>
    <property type="match status" value="1"/>
</dbReference>